<evidence type="ECO:0000313" key="1">
    <source>
        <dbReference type="EMBL" id="NZA02227.1"/>
    </source>
</evidence>
<dbReference type="RefSeq" id="WP_180550577.1">
    <property type="nucleotide sequence ID" value="NZ_JACCKX010000001.1"/>
</dbReference>
<accession>A0A853IWT3</accession>
<dbReference type="Proteomes" id="UP000589716">
    <property type="component" value="Unassembled WGS sequence"/>
</dbReference>
<proteinExistence type="predicted"/>
<organism evidence="1 2">
    <name type="scientific">Ottowia beijingensis</name>
    <dbReference type="NCBI Taxonomy" id="1207057"/>
    <lineage>
        <taxon>Bacteria</taxon>
        <taxon>Pseudomonadati</taxon>
        <taxon>Pseudomonadota</taxon>
        <taxon>Betaproteobacteria</taxon>
        <taxon>Burkholderiales</taxon>
        <taxon>Comamonadaceae</taxon>
        <taxon>Ottowia</taxon>
    </lineage>
</organism>
<evidence type="ECO:0000313" key="2">
    <source>
        <dbReference type="Proteomes" id="UP000589716"/>
    </source>
</evidence>
<dbReference type="AlphaFoldDB" id="A0A853IWT3"/>
<name>A0A853IWT3_9BURK</name>
<protein>
    <submittedName>
        <fullName evidence="1">Uncharacterized protein</fullName>
    </submittedName>
</protein>
<keyword evidence="2" id="KW-1185">Reference proteome</keyword>
<comment type="caution">
    <text evidence="1">The sequence shown here is derived from an EMBL/GenBank/DDBJ whole genome shotgun (WGS) entry which is preliminary data.</text>
</comment>
<dbReference type="EMBL" id="JACCKX010000001">
    <property type="protein sequence ID" value="NZA02227.1"/>
    <property type="molecule type" value="Genomic_DNA"/>
</dbReference>
<sequence>MTPPPPPSDTVHLNALTDEALAWGLPRRQKVVLVMDLVESVRLMAANEAAVVQRWHAFVQHARAQVLPARHGRHVKSWATACWPSSIRRPRRCRPRTSCTITSTTVTAACRPISSSTCAPA</sequence>
<gene>
    <name evidence="1" type="ORF">H0I39_11560</name>
</gene>
<reference evidence="1 2" key="1">
    <citation type="submission" date="2020-07" db="EMBL/GenBank/DDBJ databases">
        <authorList>
            <person name="Maaloum M."/>
        </authorList>
    </citation>
    <scope>NUCLEOTIDE SEQUENCE [LARGE SCALE GENOMIC DNA]</scope>
    <source>
        <strain evidence="1 2">GCS-AN-3</strain>
    </source>
</reference>